<dbReference type="Proteomes" id="UP000239936">
    <property type="component" value="Unassembled WGS sequence"/>
</dbReference>
<evidence type="ECO:0000313" key="3">
    <source>
        <dbReference type="EMBL" id="PQJ96743.1"/>
    </source>
</evidence>
<feature type="region of interest" description="Disordered" evidence="1">
    <location>
        <begin position="86"/>
        <end position="147"/>
    </location>
</feature>
<keyword evidence="2" id="KW-0732">Signal</keyword>
<protein>
    <submittedName>
        <fullName evidence="3">Uncharacterized protein</fullName>
    </submittedName>
</protein>
<feature type="signal peptide" evidence="2">
    <location>
        <begin position="1"/>
        <end position="27"/>
    </location>
</feature>
<feature type="compositionally biased region" description="Basic and acidic residues" evidence="1">
    <location>
        <begin position="98"/>
        <end position="114"/>
    </location>
</feature>
<sequence length="147" mass="15708">MLFRSFRPAFSLAAVLTFTLAAPASYAFDFGDMMNPNRWMNGDNRNRNGDAPAPVYVPPPAGYVPPAPPPYVAPAPNYYNGAPAVAPTPAAAPSSAADKAEIEALKRRIEELERQQAQSVKPATPAPGAPATDWSTTPPTFRPLDQK</sequence>
<keyword evidence="4" id="KW-1185">Reference proteome</keyword>
<dbReference type="OrthoDB" id="5772431at2"/>
<comment type="caution">
    <text evidence="3">The sequence shown here is derived from an EMBL/GenBank/DDBJ whole genome shotgun (WGS) entry which is preliminary data.</text>
</comment>
<feature type="chain" id="PRO_5015521963" evidence="2">
    <location>
        <begin position="28"/>
        <end position="147"/>
    </location>
</feature>
<organism evidence="3 4">
    <name type="scientific">Chromatium okenii</name>
    <dbReference type="NCBI Taxonomy" id="61644"/>
    <lineage>
        <taxon>Bacteria</taxon>
        <taxon>Pseudomonadati</taxon>
        <taxon>Pseudomonadota</taxon>
        <taxon>Gammaproteobacteria</taxon>
        <taxon>Chromatiales</taxon>
        <taxon>Chromatiaceae</taxon>
        <taxon>Chromatium</taxon>
    </lineage>
</organism>
<proteinExistence type="predicted"/>
<name>A0A2S7XT71_9GAMM</name>
<evidence type="ECO:0000256" key="2">
    <source>
        <dbReference type="SAM" id="SignalP"/>
    </source>
</evidence>
<reference evidence="3 4" key="1">
    <citation type="submission" date="2018-01" db="EMBL/GenBank/DDBJ databases">
        <title>The complete genome sequence of Chromatium okenii LaCa, a purple sulfur bacterium with a turbulent life.</title>
        <authorList>
            <person name="Luedin S.M."/>
            <person name="Liechti N."/>
            <person name="Storelli N."/>
            <person name="Danza F."/>
            <person name="Wittwer M."/>
            <person name="Pothier J.F."/>
            <person name="Tonolla M.A."/>
        </authorList>
    </citation>
    <scope>NUCLEOTIDE SEQUENCE [LARGE SCALE GENOMIC DNA]</scope>
    <source>
        <strain evidence="3 4">LaCa</strain>
    </source>
</reference>
<feature type="compositionally biased region" description="Low complexity" evidence="1">
    <location>
        <begin position="86"/>
        <end position="97"/>
    </location>
</feature>
<evidence type="ECO:0000313" key="4">
    <source>
        <dbReference type="Proteomes" id="UP000239936"/>
    </source>
</evidence>
<dbReference type="EMBL" id="PPGH01000034">
    <property type="protein sequence ID" value="PQJ96743.1"/>
    <property type="molecule type" value="Genomic_DNA"/>
</dbReference>
<gene>
    <name evidence="3" type="ORF">CXB77_07795</name>
</gene>
<accession>A0A2S7XT71</accession>
<evidence type="ECO:0000256" key="1">
    <source>
        <dbReference type="SAM" id="MobiDB-lite"/>
    </source>
</evidence>
<dbReference type="AlphaFoldDB" id="A0A2S7XT71"/>
<dbReference type="RefSeq" id="WP_105073504.1">
    <property type="nucleotide sequence ID" value="NZ_PPGH01000034.1"/>
</dbReference>